<protein>
    <submittedName>
        <fullName evidence="2">Glycosyl transferases group 1 family protein</fullName>
    </submittedName>
</protein>
<dbReference type="PANTHER" id="PTHR46401:SF9">
    <property type="entry name" value="MANNOSYLTRANSFERASE A"/>
    <property type="match status" value="1"/>
</dbReference>
<dbReference type="CDD" id="cd03809">
    <property type="entry name" value="GT4_MtfB-like"/>
    <property type="match status" value="1"/>
</dbReference>
<organism evidence="2 3">
    <name type="scientific">Burkholderia thailandensis</name>
    <dbReference type="NCBI Taxonomy" id="57975"/>
    <lineage>
        <taxon>Bacteria</taxon>
        <taxon>Pseudomonadati</taxon>
        <taxon>Pseudomonadota</taxon>
        <taxon>Betaproteobacteria</taxon>
        <taxon>Burkholderiales</taxon>
        <taxon>Burkholderiaceae</taxon>
        <taxon>Burkholderia</taxon>
        <taxon>pseudomallei group</taxon>
    </lineage>
</organism>
<evidence type="ECO:0000259" key="1">
    <source>
        <dbReference type="Pfam" id="PF00534"/>
    </source>
</evidence>
<evidence type="ECO:0000313" key="2">
    <source>
        <dbReference type="EMBL" id="MDW9255077.1"/>
    </source>
</evidence>
<feature type="domain" description="Glycosyl transferase family 1" evidence="1">
    <location>
        <begin position="180"/>
        <end position="301"/>
    </location>
</feature>
<proteinExistence type="predicted"/>
<name>A0AAW9D1P1_BURTH</name>
<evidence type="ECO:0000313" key="3">
    <source>
        <dbReference type="Proteomes" id="UP001272137"/>
    </source>
</evidence>
<gene>
    <name evidence="2" type="ORF">C7S16_2001</name>
</gene>
<dbReference type="Gene3D" id="3.40.50.2000">
    <property type="entry name" value="Glycogen Phosphorylase B"/>
    <property type="match status" value="1"/>
</dbReference>
<reference evidence="2" key="1">
    <citation type="submission" date="2018-08" db="EMBL/GenBank/DDBJ databases">
        <title>Identification of Burkholderia cepacia strains that express a Burkholderia pseudomallei-like capsular polysaccharide.</title>
        <authorList>
            <person name="Burtnick M.N."/>
            <person name="Vongsouvath M."/>
            <person name="Newton P."/>
            <person name="Wuthiekanun V."/>
            <person name="Limmathurotsakul D."/>
            <person name="Brett P.J."/>
            <person name="Chantratita N."/>
            <person name="Dance D.A."/>
        </authorList>
    </citation>
    <scope>NUCLEOTIDE SEQUENCE</scope>
    <source>
        <strain evidence="2">SBXCC001</strain>
    </source>
</reference>
<sequence>MDRVGLQYIRHYGNRARAVLSERGFFAILSEKDSTLVFDWLTSSIGNKNAICRLVARAYLKSIFGASFQNGILLHTSHSGMEFPRYYKKLASLGIKSVFLIHDLIPLTHAEYTRPGVEHTHRRRIHTALGYASGLITNSRSTLESLTAEATHAALPLPPCVIAHLASGVEPQPPRQRLLEAPYFVMLGTIEPRKNHWFILHVWRRLIEQLGNAAPKLVVIGRRGWECENVIDMLERCASLPGTVIEEANCSDERLHAWLQHARALLFPSFVEGYGMPLVEALGLGVPVLASDLDVFREVAAEIPDYLDPLDGPGWAARIRNYARDDSRERTAQLARIKHFREPTWVDHFERVDAFLDTLN</sequence>
<dbReference type="AlphaFoldDB" id="A0AAW9D1P1"/>
<dbReference type="GO" id="GO:0016757">
    <property type="term" value="F:glycosyltransferase activity"/>
    <property type="evidence" value="ECO:0007669"/>
    <property type="project" value="InterPro"/>
</dbReference>
<accession>A0AAW9D1P1</accession>
<dbReference type="InterPro" id="IPR001296">
    <property type="entry name" value="Glyco_trans_1"/>
</dbReference>
<dbReference type="Pfam" id="PF00534">
    <property type="entry name" value="Glycos_transf_1"/>
    <property type="match status" value="1"/>
</dbReference>
<comment type="caution">
    <text evidence="2">The sequence shown here is derived from an EMBL/GenBank/DDBJ whole genome shotgun (WGS) entry which is preliminary data.</text>
</comment>
<keyword evidence="2" id="KW-0808">Transferase</keyword>
<dbReference type="SUPFAM" id="SSF53756">
    <property type="entry name" value="UDP-Glycosyltransferase/glycogen phosphorylase"/>
    <property type="match status" value="1"/>
</dbReference>
<dbReference type="PANTHER" id="PTHR46401">
    <property type="entry name" value="GLYCOSYLTRANSFERASE WBBK-RELATED"/>
    <property type="match status" value="1"/>
</dbReference>
<dbReference type="EMBL" id="QXCT01000002">
    <property type="protein sequence ID" value="MDW9255077.1"/>
    <property type="molecule type" value="Genomic_DNA"/>
</dbReference>
<dbReference type="Proteomes" id="UP001272137">
    <property type="component" value="Unassembled WGS sequence"/>
</dbReference>